<proteinExistence type="predicted"/>
<protein>
    <submittedName>
        <fullName evidence="2">Uncharacterized protein</fullName>
    </submittedName>
</protein>
<dbReference type="EMBL" id="BGZK01000041">
    <property type="protein sequence ID" value="GBP10586.1"/>
    <property type="molecule type" value="Genomic_DNA"/>
</dbReference>
<evidence type="ECO:0000313" key="2">
    <source>
        <dbReference type="EMBL" id="GBP10586.1"/>
    </source>
</evidence>
<reference evidence="2 3" key="1">
    <citation type="journal article" date="2019" name="Commun. Biol.">
        <title>The bagworm genome reveals a unique fibroin gene that provides high tensile strength.</title>
        <authorList>
            <person name="Kono N."/>
            <person name="Nakamura H."/>
            <person name="Ohtoshi R."/>
            <person name="Tomita M."/>
            <person name="Numata K."/>
            <person name="Arakawa K."/>
        </authorList>
    </citation>
    <scope>NUCLEOTIDE SEQUENCE [LARGE SCALE GENOMIC DNA]</scope>
</reference>
<dbReference type="Proteomes" id="UP000299102">
    <property type="component" value="Unassembled WGS sequence"/>
</dbReference>
<gene>
    <name evidence="2" type="ORF">EVAR_76415_1</name>
</gene>
<accession>A0A4C1T8W7</accession>
<feature type="compositionally biased region" description="Basic and acidic residues" evidence="1">
    <location>
        <begin position="77"/>
        <end position="91"/>
    </location>
</feature>
<sequence>MQGHIKTAVHSKKFKVFSSAGKIIATTFCDYHTIFLIESENKNVNSNEVYYDIILWQLRETIKNIGNEISQSNEGFPRTREGTELDPDRGRIGRRALNAIRINQTGRASESTSSRRSRRRRRAAPRRARRPAYPDSTPLDPK</sequence>
<dbReference type="AlphaFoldDB" id="A0A4C1T8W7"/>
<name>A0A4C1T8W7_EUMVA</name>
<feature type="compositionally biased region" description="Basic residues" evidence="1">
    <location>
        <begin position="115"/>
        <end position="130"/>
    </location>
</feature>
<comment type="caution">
    <text evidence="2">The sequence shown here is derived from an EMBL/GenBank/DDBJ whole genome shotgun (WGS) entry which is preliminary data.</text>
</comment>
<feature type="region of interest" description="Disordered" evidence="1">
    <location>
        <begin position="69"/>
        <end position="142"/>
    </location>
</feature>
<evidence type="ECO:0000256" key="1">
    <source>
        <dbReference type="SAM" id="MobiDB-lite"/>
    </source>
</evidence>
<organism evidence="2 3">
    <name type="scientific">Eumeta variegata</name>
    <name type="common">Bagworm moth</name>
    <name type="synonym">Eumeta japonica</name>
    <dbReference type="NCBI Taxonomy" id="151549"/>
    <lineage>
        <taxon>Eukaryota</taxon>
        <taxon>Metazoa</taxon>
        <taxon>Ecdysozoa</taxon>
        <taxon>Arthropoda</taxon>
        <taxon>Hexapoda</taxon>
        <taxon>Insecta</taxon>
        <taxon>Pterygota</taxon>
        <taxon>Neoptera</taxon>
        <taxon>Endopterygota</taxon>
        <taxon>Lepidoptera</taxon>
        <taxon>Glossata</taxon>
        <taxon>Ditrysia</taxon>
        <taxon>Tineoidea</taxon>
        <taxon>Psychidae</taxon>
        <taxon>Oiketicinae</taxon>
        <taxon>Eumeta</taxon>
    </lineage>
</organism>
<keyword evidence="3" id="KW-1185">Reference proteome</keyword>
<evidence type="ECO:0000313" key="3">
    <source>
        <dbReference type="Proteomes" id="UP000299102"/>
    </source>
</evidence>